<name>A0A8J3BML7_9FLAO</name>
<reference evidence="2" key="1">
    <citation type="journal article" date="2014" name="Int. J. Syst. Evol. Microbiol.">
        <title>Complete genome sequence of Corynebacterium casei LMG S-19264T (=DSM 44701T), isolated from a smear-ripened cheese.</title>
        <authorList>
            <consortium name="US DOE Joint Genome Institute (JGI-PGF)"/>
            <person name="Walter F."/>
            <person name="Albersmeier A."/>
            <person name="Kalinowski J."/>
            <person name="Ruckert C."/>
        </authorList>
    </citation>
    <scope>NUCLEOTIDE SEQUENCE</scope>
    <source>
        <strain evidence="2">JCM 12862</strain>
    </source>
</reference>
<keyword evidence="1" id="KW-0175">Coiled coil</keyword>
<evidence type="ECO:0008006" key="4">
    <source>
        <dbReference type="Google" id="ProtNLM"/>
    </source>
</evidence>
<dbReference type="NCBIfam" id="NF041495">
    <property type="entry name" value="MobB_relaxase"/>
    <property type="match status" value="1"/>
</dbReference>
<evidence type="ECO:0000313" key="3">
    <source>
        <dbReference type="Proteomes" id="UP000612329"/>
    </source>
</evidence>
<organism evidence="2 3">
    <name type="scientific">Yeosuana aromativorans</name>
    <dbReference type="NCBI Taxonomy" id="288019"/>
    <lineage>
        <taxon>Bacteria</taxon>
        <taxon>Pseudomonadati</taxon>
        <taxon>Bacteroidota</taxon>
        <taxon>Flavobacteriia</taxon>
        <taxon>Flavobacteriales</taxon>
        <taxon>Flavobacteriaceae</taxon>
        <taxon>Yeosuana</taxon>
    </lineage>
</organism>
<comment type="caution">
    <text evidence="2">The sequence shown here is derived from an EMBL/GenBank/DDBJ whole genome shotgun (WGS) entry which is preliminary data.</text>
</comment>
<feature type="coiled-coil region" evidence="1">
    <location>
        <begin position="163"/>
        <end position="190"/>
    </location>
</feature>
<gene>
    <name evidence="2" type="ORF">GCM10007962_15380</name>
</gene>
<protein>
    <recommendedName>
        <fullName evidence="4">Mobilization protein</fullName>
    </recommendedName>
</protein>
<sequence length="344" mass="39158">MYITITPQKLGDNYNRSVADFVAYLEKENEGKDLGDQELFFNQNGEAISTEEAIHGIDTNTAKLKKTEPRFYSLTVSPSQGELRQLQDRSRDLKQYTRAIMEDYAKAFNREIAGRAITVNDIKYYAKIEHERSYKGTDRAIRENAPFHKKIVSLRNDVQLIRSGRLEGNIEKLQQQIKRLEAEAPHKLNGRMVTQGMKKPGAQSHIHIIVSRKDASNRYSLSPGSKYRASEVEMNGKVVKRGFDRDTFFKNAEVTFDRQFGYKRNYVESYQARKTLAKHPQRYYASIMGLPTNEKAMAFKLLGKTGLGTPLMNIPTNKVQLVLKAIKQLKRGVGKAIESGSIGI</sequence>
<dbReference type="Pfam" id="PF18976">
    <property type="entry name" value="DUF5712"/>
    <property type="match status" value="1"/>
</dbReference>
<keyword evidence="3" id="KW-1185">Reference proteome</keyword>
<accession>A0A8J3BML7</accession>
<reference evidence="2" key="2">
    <citation type="submission" date="2020-09" db="EMBL/GenBank/DDBJ databases">
        <authorList>
            <person name="Sun Q."/>
            <person name="Ohkuma M."/>
        </authorList>
    </citation>
    <scope>NUCLEOTIDE SEQUENCE</scope>
    <source>
        <strain evidence="2">JCM 12862</strain>
    </source>
</reference>
<dbReference type="EMBL" id="BMNR01000003">
    <property type="protein sequence ID" value="GGK22152.1"/>
    <property type="molecule type" value="Genomic_DNA"/>
</dbReference>
<evidence type="ECO:0000313" key="2">
    <source>
        <dbReference type="EMBL" id="GGK22152.1"/>
    </source>
</evidence>
<dbReference type="InterPro" id="IPR048098">
    <property type="entry name" value="MobB"/>
</dbReference>
<dbReference type="RefSeq" id="WP_188651726.1">
    <property type="nucleotide sequence ID" value="NZ_BMNR01000003.1"/>
</dbReference>
<dbReference type="AlphaFoldDB" id="A0A8J3BML7"/>
<evidence type="ECO:0000256" key="1">
    <source>
        <dbReference type="SAM" id="Coils"/>
    </source>
</evidence>
<dbReference type="Proteomes" id="UP000612329">
    <property type="component" value="Unassembled WGS sequence"/>
</dbReference>
<dbReference type="InterPro" id="IPR043766">
    <property type="entry name" value="BfmA-like"/>
</dbReference>
<proteinExistence type="predicted"/>